<dbReference type="CDD" id="cd02518">
    <property type="entry name" value="GT2_SpsF"/>
    <property type="match status" value="1"/>
</dbReference>
<dbReference type="SUPFAM" id="SSF53448">
    <property type="entry name" value="Nucleotide-diphospho-sugar transferases"/>
    <property type="match status" value="1"/>
</dbReference>
<dbReference type="Pfam" id="PF02348">
    <property type="entry name" value="CTP_transf_3"/>
    <property type="match status" value="1"/>
</dbReference>
<organism evidence="1 2">
    <name type="scientific">Alkalibacillus flavidus</name>
    <dbReference type="NCBI Taxonomy" id="546021"/>
    <lineage>
        <taxon>Bacteria</taxon>
        <taxon>Bacillati</taxon>
        <taxon>Bacillota</taxon>
        <taxon>Bacilli</taxon>
        <taxon>Bacillales</taxon>
        <taxon>Bacillaceae</taxon>
        <taxon>Alkalibacillus</taxon>
    </lineage>
</organism>
<sequence>MTVGVVIQARMGSTRLPGKVLKDLKGQTVLAHVVERVNQASCIDQIIVATTDLPEDDAIVDEVNRLNTMFFRGSEHNVLSRYAEAAKTFDLDTVVRITSDCPLIDPCVLDQLIQYYHDSSAALVTNAGPYEFKRTYPRGFDVEVFSNDVLQEANQYSTENYQREHVTPYIYEDKHDVAYYQLSDDWSHYRLTLDTQEDFDVIKLVYDHLYQGRHDFYLADIIRLLKAYPKIAERNQHIEQKKLTE</sequence>
<dbReference type="Proteomes" id="UP001549167">
    <property type="component" value="Unassembled WGS sequence"/>
</dbReference>
<dbReference type="InterPro" id="IPR003329">
    <property type="entry name" value="Cytidylyl_trans"/>
</dbReference>
<dbReference type="PANTHER" id="PTHR42866">
    <property type="entry name" value="3-DEOXY-MANNO-OCTULOSONATE CYTIDYLYLTRANSFERASE"/>
    <property type="match status" value="1"/>
</dbReference>
<dbReference type="EMBL" id="JBEPMX010000004">
    <property type="protein sequence ID" value="MET3682981.1"/>
    <property type="molecule type" value="Genomic_DNA"/>
</dbReference>
<dbReference type="PANTHER" id="PTHR42866:SF1">
    <property type="entry name" value="SPORE COAT POLYSACCHARIDE BIOSYNTHESIS PROTEIN SPSF"/>
    <property type="match status" value="1"/>
</dbReference>
<keyword evidence="2" id="KW-1185">Reference proteome</keyword>
<evidence type="ECO:0000313" key="2">
    <source>
        <dbReference type="Proteomes" id="UP001549167"/>
    </source>
</evidence>
<name>A0ABV2KTR9_9BACI</name>
<comment type="caution">
    <text evidence="1">The sequence shown here is derived from an EMBL/GenBank/DDBJ whole genome shotgun (WGS) entry which is preliminary data.</text>
</comment>
<dbReference type="Gene3D" id="3.90.550.10">
    <property type="entry name" value="Spore Coat Polysaccharide Biosynthesis Protein SpsA, Chain A"/>
    <property type="match status" value="1"/>
</dbReference>
<evidence type="ECO:0000313" key="1">
    <source>
        <dbReference type="EMBL" id="MET3682981.1"/>
    </source>
</evidence>
<proteinExistence type="predicted"/>
<dbReference type="RefSeq" id="WP_354219578.1">
    <property type="nucleotide sequence ID" value="NZ_JBEPMX010000004.1"/>
</dbReference>
<dbReference type="InterPro" id="IPR029044">
    <property type="entry name" value="Nucleotide-diphossugar_trans"/>
</dbReference>
<reference evidence="1 2" key="1">
    <citation type="submission" date="2024-06" db="EMBL/GenBank/DDBJ databases">
        <title>Genomic Encyclopedia of Type Strains, Phase IV (KMG-IV): sequencing the most valuable type-strain genomes for metagenomic binning, comparative biology and taxonomic classification.</title>
        <authorList>
            <person name="Goeker M."/>
        </authorList>
    </citation>
    <scope>NUCLEOTIDE SEQUENCE [LARGE SCALE GENOMIC DNA]</scope>
    <source>
        <strain evidence="1 2">DSM 23520</strain>
    </source>
</reference>
<accession>A0ABV2KTR9</accession>
<protein>
    <submittedName>
        <fullName evidence="1">Spore coat polysaccharide biosynthesis protein SpsF</fullName>
    </submittedName>
</protein>
<gene>
    <name evidence="1" type="ORF">ABID56_001071</name>
</gene>